<evidence type="ECO:0000256" key="6">
    <source>
        <dbReference type="ARBA" id="ARBA00022777"/>
    </source>
</evidence>
<sequence length="1847" mass="206729">MDCLELNIHQLILSDLAENIGDCKDNTPIEELNTSIDLVTSQVETRAVEEEDGEQVRVFMSTSRVHCNIGFAELAVNMPDSLISETVPVLVEILRDVPYIDFDHCLAWDDWALPDQLVAATVSALLRIASRHAEYREAAMGAITTFVSQIVSMLCKGDSSDILSQFAPAFHGFYRAIISAPFAWSLDEWAAVAAALNTLFSPEVVAGLNHLLLDVLRREEDDPEGVLFVRTFLSRYIARARPLSGYFILCCVIEAQWTILAQALAPAGRHADVPFAEAAACNHAWKCLLEGAVAESLTGSEAYRDALAKTLESAMKCFTNLLMQIEEMDAEPSEDSYAWETMSESLKLASVCSAASHTLDKALFARIQLLLSEDSPVSDNLVQEAALKATAVLVRNFPEIAARMANHLRRFVTSPLPIFEFEFTPGTRTPPPLVAAAKCLALCINLAPGDDLIMSYMYSLLNHIAATSKEPYEAAAVLTSLSDSADAATLYSMETGLRGLSEDEKRLVAISTISVVTRLALEFNTEEVTRLAISMLLQRLRSAEPTVEAAIAYNLVDLALEAPEAAFADIIKVFSNINRSANPDDPRFSNNMVLAAQTRLARELRRRPELYELYLVELLTLFCDKGVAIQNVAISNHRTKVEAMTEQLASLLLPLDALLSHADCAVPPSSALTTLFRNMWFICVLFQFTAEDSEHPAMEWQRPALARIAAKTPPIVLDEAHDTIVSDLEYNPVIRREYAETVVSRHRDILIKHIALRSSEIRSLYPGQIIFLLCMHDMERLRAGAGLPASLVTYFANNGLNRNVGLVQCMEAVAEKVVRECAADLNALAAKQALPAALSRELRRLLLYSTHRIARARDVAGRYLNRLITSFPSLTCDPPLVFAVLETLTLLRRACENEYLDEDNPTFVFSSDKMALTLELTDDYAARNQMLRSLQRDAHNWFELALGRAPVELHATLQRYLSGNNAASSADPSDLGASIAVDFVRAYGPIDRKLASMSTMLGYQYDRAKVAAGELTSKAYFSGEASGFRIARLIDPRTDDTQTTPQEVKLLKERVAGVMQDIAEKRSNLTIQELKRLLFRCAATIISLDNFDRGLVHYLVALPFELFNPPSVSAGIEAWSWVISEKPEYEMVLMSELTSAWNDTIKFGRGMFSKSMNYTDPFNHPVEYSPSNREEAERNAKVARRLLLPHQLIMQLLVSRLQAARYRKPGLMLLLQRLTLASTRAHSQMSTHPLAREARFSLLLFGFEVLRSSHLDTYCEHQLRDCLYRCAFSWFAVRPQWSFGSNRVQIDTDVKVLSEFLSYLQSDSVRGFASASSLSPVQAAGRSSYYKNLLKNQSVPLRLLVENEVFHLTVWANPTNDSKRGGDHIGTVEKVMMDSSWVSAIRNVWKIDPAIAVHMSERFNVAALNTETTRLVRSNTRDVLDVPEALHFLIGEKLDSNIKRDLKYLLLWVPIPPVLAITFFEKRYNNDSLLLQYAHRILEQHPVEVTFFFVPQIVQALRYDELGYVSRFIFETAKISQLFCHQIIWNMKANCYKDDLGEVEDSMKPTLDRMTDMIVGALSGEAKEFYTREFEFFNTVTSISGKLKPFIKKTKPEKKAKIDEEMAKIRVDVGVYLPSNPDGVVVDIDKKSGRPLQSHAKAPFMATFKVRKSRVIAIEEGDGLGDVEAAKQQEEEYDVWQAAIFKVGDDCRQDVLALQVIAMFKNIFSTIGLTVYLFPYRVTATAPGCGVIDVVPNATSRDEMGRAKVNDLLDFFVAKYGGEDTVEFQRARLNFIQSMAAYSVACYILQIKDRHNGNIMIDGEGHIVHIDFGFLFDIDECSRTSTSHTILLICSLFDALTSRRCQI</sequence>
<dbReference type="GO" id="GO:0048015">
    <property type="term" value="P:phosphatidylinositol-mediated signaling"/>
    <property type="evidence" value="ECO:0007669"/>
    <property type="project" value="TreeGrafter"/>
</dbReference>
<dbReference type="Gene3D" id="1.25.40.70">
    <property type="entry name" value="Phosphatidylinositol 3-kinase, accessory domain (PIK)"/>
    <property type="match status" value="1"/>
</dbReference>
<keyword evidence="11" id="KW-1185">Reference proteome</keyword>
<dbReference type="FunFam" id="1.25.40.70:FF:000011">
    <property type="entry name" value="Phosphatidylinositol 4-kinase alpha"/>
    <property type="match status" value="1"/>
</dbReference>
<keyword evidence="4" id="KW-0808">Transferase</keyword>
<dbReference type="InterPro" id="IPR000403">
    <property type="entry name" value="PI3/4_kinase_cat_dom"/>
</dbReference>
<dbReference type="Gene3D" id="1.10.1070.11">
    <property type="entry name" value="Phosphatidylinositol 3-/4-kinase, catalytic domain"/>
    <property type="match status" value="1"/>
</dbReference>
<gene>
    <name evidence="10" type="ORF">PsYK624_031810</name>
</gene>
<accession>A0A9P3G2J8</accession>
<dbReference type="SUPFAM" id="SSF48371">
    <property type="entry name" value="ARM repeat"/>
    <property type="match status" value="2"/>
</dbReference>
<dbReference type="OrthoDB" id="10264149at2759"/>
<evidence type="ECO:0000256" key="4">
    <source>
        <dbReference type="ARBA" id="ARBA00022679"/>
    </source>
</evidence>
<proteinExistence type="inferred from homology"/>
<dbReference type="SMART" id="SM00145">
    <property type="entry name" value="PI3Ka"/>
    <property type="match status" value="1"/>
</dbReference>
<dbReference type="InterPro" id="IPR016024">
    <property type="entry name" value="ARM-type_fold"/>
</dbReference>
<organism evidence="10 11">
    <name type="scientific">Phanerochaete sordida</name>
    <dbReference type="NCBI Taxonomy" id="48140"/>
    <lineage>
        <taxon>Eukaryota</taxon>
        <taxon>Fungi</taxon>
        <taxon>Dikarya</taxon>
        <taxon>Basidiomycota</taxon>
        <taxon>Agaricomycotina</taxon>
        <taxon>Agaricomycetes</taxon>
        <taxon>Polyporales</taxon>
        <taxon>Phanerochaetaceae</taxon>
        <taxon>Phanerochaete</taxon>
    </lineage>
</organism>
<dbReference type="EMBL" id="BPQB01000005">
    <property type="protein sequence ID" value="GJE87098.1"/>
    <property type="molecule type" value="Genomic_DNA"/>
</dbReference>
<dbReference type="EC" id="2.7.1.67" evidence="3"/>
<comment type="catalytic activity">
    <reaction evidence="1">
        <text>a 1,2-diacyl-sn-glycero-3-phospho-(1D-myo-inositol) + ATP = a 1,2-diacyl-sn-glycero-3-phospho-(1D-myo-inositol 4-phosphate) + ADP + H(+)</text>
        <dbReference type="Rhea" id="RHEA:19877"/>
        <dbReference type="ChEBI" id="CHEBI:15378"/>
        <dbReference type="ChEBI" id="CHEBI:30616"/>
        <dbReference type="ChEBI" id="CHEBI:57880"/>
        <dbReference type="ChEBI" id="CHEBI:58178"/>
        <dbReference type="ChEBI" id="CHEBI:456216"/>
        <dbReference type="EC" id="2.7.1.67"/>
    </reaction>
</comment>
<protein>
    <recommendedName>
        <fullName evidence="3">1-phosphatidylinositol 4-kinase</fullName>
        <ecNumber evidence="3">2.7.1.67</ecNumber>
    </recommendedName>
</protein>
<feature type="domain" description="PI3K/PI4K catalytic" evidence="8">
    <location>
        <begin position="1630"/>
        <end position="1847"/>
    </location>
</feature>
<dbReference type="InterPro" id="IPR001263">
    <property type="entry name" value="PI3K_accessory_dom"/>
</dbReference>
<name>A0A9P3G2J8_9APHY</name>
<dbReference type="GO" id="GO:0005886">
    <property type="term" value="C:plasma membrane"/>
    <property type="evidence" value="ECO:0007669"/>
    <property type="project" value="TreeGrafter"/>
</dbReference>
<dbReference type="FunFam" id="3.30.1010.10:FF:000014">
    <property type="entry name" value="Phosphatidylinositol 4-kinase STT4"/>
    <property type="match status" value="1"/>
</dbReference>
<dbReference type="InterPro" id="IPR018936">
    <property type="entry name" value="PI3/4_kinase_CS"/>
</dbReference>
<dbReference type="InterPro" id="IPR036940">
    <property type="entry name" value="PI3/4_kinase_cat_sf"/>
</dbReference>
<dbReference type="Pfam" id="PF19274">
    <property type="entry name" value="PI4K_N"/>
    <property type="match status" value="1"/>
</dbReference>
<dbReference type="PROSITE" id="PS50290">
    <property type="entry name" value="PI3_4_KINASE_3"/>
    <property type="match status" value="1"/>
</dbReference>
<dbReference type="PANTHER" id="PTHR10048">
    <property type="entry name" value="PHOSPHATIDYLINOSITOL KINASE"/>
    <property type="match status" value="1"/>
</dbReference>
<dbReference type="SMART" id="SM00146">
    <property type="entry name" value="PI3Kc"/>
    <property type="match status" value="1"/>
</dbReference>
<comment type="caution">
    <text evidence="10">The sequence shown here is derived from an EMBL/GenBank/DDBJ whole genome shotgun (WGS) entry which is preliminary data.</text>
</comment>
<dbReference type="PROSITE" id="PS00916">
    <property type="entry name" value="PI3_4_KINASE_2"/>
    <property type="match status" value="1"/>
</dbReference>
<evidence type="ECO:0000256" key="2">
    <source>
        <dbReference type="ARBA" id="ARBA00006209"/>
    </source>
</evidence>
<evidence type="ECO:0000256" key="5">
    <source>
        <dbReference type="ARBA" id="ARBA00022741"/>
    </source>
</evidence>
<evidence type="ECO:0000256" key="1">
    <source>
        <dbReference type="ARBA" id="ARBA00001686"/>
    </source>
</evidence>
<dbReference type="InterPro" id="IPR011009">
    <property type="entry name" value="Kinase-like_dom_sf"/>
</dbReference>
<evidence type="ECO:0000313" key="11">
    <source>
        <dbReference type="Proteomes" id="UP000703269"/>
    </source>
</evidence>
<evidence type="ECO:0000256" key="7">
    <source>
        <dbReference type="ARBA" id="ARBA00022840"/>
    </source>
</evidence>
<evidence type="ECO:0000259" key="8">
    <source>
        <dbReference type="PROSITE" id="PS50290"/>
    </source>
</evidence>
<dbReference type="Pfam" id="PF00613">
    <property type="entry name" value="PI3Ka"/>
    <property type="match status" value="1"/>
</dbReference>
<dbReference type="GO" id="GO:0005524">
    <property type="term" value="F:ATP binding"/>
    <property type="evidence" value="ECO:0007669"/>
    <property type="project" value="UniProtKB-KW"/>
</dbReference>
<dbReference type="PROSITE" id="PS51545">
    <property type="entry name" value="PIK_HELICAL"/>
    <property type="match status" value="1"/>
</dbReference>
<keyword evidence="5" id="KW-0547">Nucleotide-binding</keyword>
<evidence type="ECO:0000313" key="10">
    <source>
        <dbReference type="EMBL" id="GJE87098.1"/>
    </source>
</evidence>
<dbReference type="PANTHER" id="PTHR10048:SF15">
    <property type="entry name" value="PHOSPHATIDYLINOSITOL 4-KINASE ALPHA"/>
    <property type="match status" value="1"/>
</dbReference>
<dbReference type="SUPFAM" id="SSF56112">
    <property type="entry name" value="Protein kinase-like (PK-like)"/>
    <property type="match status" value="1"/>
</dbReference>
<dbReference type="GO" id="GO:0046854">
    <property type="term" value="P:phosphatidylinositol phosphate biosynthetic process"/>
    <property type="evidence" value="ECO:0007669"/>
    <property type="project" value="InterPro"/>
</dbReference>
<dbReference type="GO" id="GO:0005737">
    <property type="term" value="C:cytoplasm"/>
    <property type="evidence" value="ECO:0007669"/>
    <property type="project" value="TreeGrafter"/>
</dbReference>
<feature type="domain" description="PIK helical" evidence="9">
    <location>
        <begin position="1371"/>
        <end position="1557"/>
    </location>
</feature>
<dbReference type="InterPro" id="IPR045495">
    <property type="entry name" value="PI4K_N"/>
</dbReference>
<evidence type="ECO:0000259" key="9">
    <source>
        <dbReference type="PROSITE" id="PS51545"/>
    </source>
</evidence>
<dbReference type="PROSITE" id="PS00915">
    <property type="entry name" value="PI3_4_KINASE_1"/>
    <property type="match status" value="1"/>
</dbReference>
<keyword evidence="6 10" id="KW-0418">Kinase</keyword>
<dbReference type="Pfam" id="PF00454">
    <property type="entry name" value="PI3_PI4_kinase"/>
    <property type="match status" value="1"/>
</dbReference>
<keyword evidence="7" id="KW-0067">ATP-binding</keyword>
<comment type="similarity">
    <text evidence="2">Belongs to the PI3/PI4-kinase family. Type III PI4K subfamily.</text>
</comment>
<evidence type="ECO:0000256" key="3">
    <source>
        <dbReference type="ARBA" id="ARBA00012169"/>
    </source>
</evidence>
<dbReference type="Proteomes" id="UP000703269">
    <property type="component" value="Unassembled WGS sequence"/>
</dbReference>
<dbReference type="GO" id="GO:0004430">
    <property type="term" value="F:1-phosphatidylinositol 4-kinase activity"/>
    <property type="evidence" value="ECO:0007669"/>
    <property type="project" value="UniProtKB-EC"/>
</dbReference>
<dbReference type="InterPro" id="IPR042236">
    <property type="entry name" value="PI3K_accessory_sf"/>
</dbReference>
<reference evidence="10 11" key="1">
    <citation type="submission" date="2021-08" db="EMBL/GenBank/DDBJ databases">
        <title>Draft Genome Sequence of Phanerochaete sordida strain YK-624.</title>
        <authorList>
            <person name="Mori T."/>
            <person name="Dohra H."/>
            <person name="Suzuki T."/>
            <person name="Kawagishi H."/>
            <person name="Hirai H."/>
        </authorList>
    </citation>
    <scope>NUCLEOTIDE SEQUENCE [LARGE SCALE GENOMIC DNA]</scope>
    <source>
        <strain evidence="10 11">YK-624</strain>
    </source>
</reference>
<dbReference type="InterPro" id="IPR015433">
    <property type="entry name" value="PI3/4_kinase"/>
</dbReference>
<dbReference type="Gene3D" id="3.30.1010.10">
    <property type="entry name" value="Phosphatidylinositol 3-kinase Catalytic Subunit, Chain A, domain 4"/>
    <property type="match status" value="1"/>
</dbReference>